<dbReference type="Proteomes" id="UP000199187">
    <property type="component" value="Unassembled WGS sequence"/>
</dbReference>
<keyword evidence="3" id="KW-1185">Reference proteome</keyword>
<evidence type="ECO:0000256" key="1">
    <source>
        <dbReference type="SAM" id="SignalP"/>
    </source>
</evidence>
<accession>A0A1I7EC65</accession>
<keyword evidence="1" id="KW-0732">Signal</keyword>
<gene>
    <name evidence="2" type="ORF">SAMN05192562_1211</name>
</gene>
<protein>
    <recommendedName>
        <fullName evidence="4">Pilin (Type 1 fimbria component protein)</fullName>
    </recommendedName>
</protein>
<proteinExistence type="predicted"/>
<dbReference type="EMBL" id="FPAU01000021">
    <property type="protein sequence ID" value="SFU21556.1"/>
    <property type="molecule type" value="Genomic_DNA"/>
</dbReference>
<reference evidence="3" key="1">
    <citation type="submission" date="2016-10" db="EMBL/GenBank/DDBJ databases">
        <authorList>
            <person name="Varghese N."/>
            <person name="Submissions S."/>
        </authorList>
    </citation>
    <scope>NUCLEOTIDE SEQUENCE [LARGE SCALE GENOMIC DNA]</scope>
    <source>
        <strain evidence="3">Ah-143</strain>
    </source>
</reference>
<feature type="chain" id="PRO_5011653883" description="Pilin (Type 1 fimbria component protein)" evidence="1">
    <location>
        <begin position="27"/>
        <end position="258"/>
    </location>
</feature>
<evidence type="ECO:0000313" key="3">
    <source>
        <dbReference type="Proteomes" id="UP000199187"/>
    </source>
</evidence>
<dbReference type="AlphaFoldDB" id="A0A1I7EC65"/>
<evidence type="ECO:0008006" key="4">
    <source>
        <dbReference type="Google" id="ProtNLM"/>
    </source>
</evidence>
<sequence length="258" mass="26731">MKNIRHHQTITLLLLLFIGTTDGAFAAGDMNATAGSSSKSFYKRASAQPVLQTQFVLHLKASADGNAVNDVAAEACISVSGSISYSGVSISAAWGKTFSLGAPGNPITLDLNLVNNCQNDKTEYLATWDTGQASVWVGDWVTVPVAKTCSASVQDVGFGEVYEGATATSSLSITKSGTGSGTVKVSGNDLTSTGDLYLGGDENLIVHPSDSSYIGQDSGKGIWVSDASQKTIPLEIQVGNNAKTGEHKSVLTATLTCE</sequence>
<name>A0A1I7EC65_9ENTR</name>
<dbReference type="RefSeq" id="WP_090127239.1">
    <property type="nucleotide sequence ID" value="NZ_CP045300.1"/>
</dbReference>
<feature type="signal peptide" evidence="1">
    <location>
        <begin position="1"/>
        <end position="26"/>
    </location>
</feature>
<organism evidence="2 3">
    <name type="scientific">Kosakonia arachidis</name>
    <dbReference type="NCBI Taxonomy" id="551989"/>
    <lineage>
        <taxon>Bacteria</taxon>
        <taxon>Pseudomonadati</taxon>
        <taxon>Pseudomonadota</taxon>
        <taxon>Gammaproteobacteria</taxon>
        <taxon>Enterobacterales</taxon>
        <taxon>Enterobacteriaceae</taxon>
        <taxon>Kosakonia</taxon>
    </lineage>
</organism>
<evidence type="ECO:0000313" key="2">
    <source>
        <dbReference type="EMBL" id="SFU21556.1"/>
    </source>
</evidence>